<feature type="compositionally biased region" description="Basic residues" evidence="1">
    <location>
        <begin position="159"/>
        <end position="172"/>
    </location>
</feature>
<evidence type="ECO:0000313" key="3">
    <source>
        <dbReference type="Proteomes" id="UP001151760"/>
    </source>
</evidence>
<feature type="compositionally biased region" description="Polar residues" evidence="1">
    <location>
        <begin position="1"/>
        <end position="17"/>
    </location>
</feature>
<sequence length="181" mass="20717">MSTSSGPSPTINTSAVRNTVGRGKEKSQENPNELAYDAALREFCDKNYNQLLPILAKNMHQEKVQQEKLKRLAPKDARSMSRSPEPRHDRSRSPRRKDPERETVFRRLEKSVFHRLGVKENGMSAYSGCSRRQSHHINRGDIESYYQNSRSQGTEPAPRRHHDRKACSRKGGRLSESEDSA</sequence>
<evidence type="ECO:0000313" key="2">
    <source>
        <dbReference type="EMBL" id="GJT27505.1"/>
    </source>
</evidence>
<organism evidence="2 3">
    <name type="scientific">Tanacetum coccineum</name>
    <dbReference type="NCBI Taxonomy" id="301880"/>
    <lineage>
        <taxon>Eukaryota</taxon>
        <taxon>Viridiplantae</taxon>
        <taxon>Streptophyta</taxon>
        <taxon>Embryophyta</taxon>
        <taxon>Tracheophyta</taxon>
        <taxon>Spermatophyta</taxon>
        <taxon>Magnoliopsida</taxon>
        <taxon>eudicotyledons</taxon>
        <taxon>Gunneridae</taxon>
        <taxon>Pentapetalae</taxon>
        <taxon>asterids</taxon>
        <taxon>campanulids</taxon>
        <taxon>Asterales</taxon>
        <taxon>Asteraceae</taxon>
        <taxon>Asteroideae</taxon>
        <taxon>Anthemideae</taxon>
        <taxon>Anthemidinae</taxon>
        <taxon>Tanacetum</taxon>
    </lineage>
</organism>
<feature type="compositionally biased region" description="Polar residues" evidence="1">
    <location>
        <begin position="145"/>
        <end position="154"/>
    </location>
</feature>
<evidence type="ECO:0008006" key="4">
    <source>
        <dbReference type="Google" id="ProtNLM"/>
    </source>
</evidence>
<reference evidence="2" key="2">
    <citation type="submission" date="2022-01" db="EMBL/GenBank/DDBJ databases">
        <authorList>
            <person name="Yamashiro T."/>
            <person name="Shiraishi A."/>
            <person name="Satake H."/>
            <person name="Nakayama K."/>
        </authorList>
    </citation>
    <scope>NUCLEOTIDE SEQUENCE</scope>
</reference>
<comment type="caution">
    <text evidence="2">The sequence shown here is derived from an EMBL/GenBank/DDBJ whole genome shotgun (WGS) entry which is preliminary data.</text>
</comment>
<evidence type="ECO:0000256" key="1">
    <source>
        <dbReference type="SAM" id="MobiDB-lite"/>
    </source>
</evidence>
<name>A0ABQ5CLF3_9ASTR</name>
<accession>A0ABQ5CLF3</accession>
<proteinExistence type="predicted"/>
<dbReference type="Proteomes" id="UP001151760">
    <property type="component" value="Unassembled WGS sequence"/>
</dbReference>
<protein>
    <recommendedName>
        <fullName evidence="4">Reverse transcriptase domain-containing protein</fullName>
    </recommendedName>
</protein>
<keyword evidence="3" id="KW-1185">Reference proteome</keyword>
<dbReference type="EMBL" id="BQNB010014383">
    <property type="protein sequence ID" value="GJT27505.1"/>
    <property type="molecule type" value="Genomic_DNA"/>
</dbReference>
<feature type="compositionally biased region" description="Basic and acidic residues" evidence="1">
    <location>
        <begin position="62"/>
        <end position="112"/>
    </location>
</feature>
<feature type="region of interest" description="Disordered" evidence="1">
    <location>
        <begin position="1"/>
        <end position="33"/>
    </location>
</feature>
<gene>
    <name evidence="2" type="ORF">Tco_0907780</name>
</gene>
<reference evidence="2" key="1">
    <citation type="journal article" date="2022" name="Int. J. Mol. Sci.">
        <title>Draft Genome of Tanacetum Coccineum: Genomic Comparison of Closely Related Tanacetum-Family Plants.</title>
        <authorList>
            <person name="Yamashiro T."/>
            <person name="Shiraishi A."/>
            <person name="Nakayama K."/>
            <person name="Satake H."/>
        </authorList>
    </citation>
    <scope>NUCLEOTIDE SEQUENCE</scope>
</reference>
<feature type="region of interest" description="Disordered" evidence="1">
    <location>
        <begin position="62"/>
        <end position="181"/>
    </location>
</feature>